<organism evidence="1 2">
    <name type="scientific">Prunus persica</name>
    <name type="common">Peach</name>
    <name type="synonym">Amygdalus persica</name>
    <dbReference type="NCBI Taxonomy" id="3760"/>
    <lineage>
        <taxon>Eukaryota</taxon>
        <taxon>Viridiplantae</taxon>
        <taxon>Streptophyta</taxon>
        <taxon>Embryophyta</taxon>
        <taxon>Tracheophyta</taxon>
        <taxon>Spermatophyta</taxon>
        <taxon>Magnoliopsida</taxon>
        <taxon>eudicotyledons</taxon>
        <taxon>Gunneridae</taxon>
        <taxon>Pentapetalae</taxon>
        <taxon>rosids</taxon>
        <taxon>fabids</taxon>
        <taxon>Rosales</taxon>
        <taxon>Rosaceae</taxon>
        <taxon>Amygdaloideae</taxon>
        <taxon>Amygdaleae</taxon>
        <taxon>Prunus</taxon>
    </lineage>
</organism>
<dbReference type="Gramene" id="ONH99992">
    <property type="protein sequence ID" value="ONH99992"/>
    <property type="gene ID" value="PRUPE_6G061200"/>
</dbReference>
<name>A0A251NL10_PRUPE</name>
<proteinExistence type="predicted"/>
<sequence length="138" mass="15943">MVSCSNPYNTLTICAKEPTPFLNFGTKKKISNWLNLKRVKNWVLCVIQRSFNAIMHGVLRLQDRLLKVPELILDNCTDNRWRWFKKHLGALDGTYIRVRVPKQDKPRYRTQKGVVTTNVLGVCVNVCILRSASNSRVL</sequence>
<evidence type="ECO:0000313" key="2">
    <source>
        <dbReference type="Proteomes" id="UP000006882"/>
    </source>
</evidence>
<accession>A0A251NL10</accession>
<gene>
    <name evidence="1" type="ORF">PRUPE_6G061200</name>
</gene>
<dbReference type="AlphaFoldDB" id="A0A251NL10"/>
<evidence type="ECO:0008006" key="3">
    <source>
        <dbReference type="Google" id="ProtNLM"/>
    </source>
</evidence>
<keyword evidence="2" id="KW-1185">Reference proteome</keyword>
<dbReference type="EMBL" id="CM007656">
    <property type="protein sequence ID" value="ONH99992.1"/>
    <property type="molecule type" value="Genomic_DNA"/>
</dbReference>
<reference evidence="1 2" key="1">
    <citation type="journal article" date="2013" name="Nat. Genet.">
        <title>The high-quality draft genome of peach (Prunus persica) identifies unique patterns of genetic diversity, domestication and genome evolution.</title>
        <authorList>
            <consortium name="International Peach Genome Initiative"/>
            <person name="Verde I."/>
            <person name="Abbott A.G."/>
            <person name="Scalabrin S."/>
            <person name="Jung S."/>
            <person name="Shu S."/>
            <person name="Marroni F."/>
            <person name="Zhebentyayeva T."/>
            <person name="Dettori M.T."/>
            <person name="Grimwood J."/>
            <person name="Cattonaro F."/>
            <person name="Zuccolo A."/>
            <person name="Rossini L."/>
            <person name="Jenkins J."/>
            <person name="Vendramin E."/>
            <person name="Meisel L.A."/>
            <person name="Decroocq V."/>
            <person name="Sosinski B."/>
            <person name="Prochnik S."/>
            <person name="Mitros T."/>
            <person name="Policriti A."/>
            <person name="Cipriani G."/>
            <person name="Dondini L."/>
            <person name="Ficklin S."/>
            <person name="Goodstein D.M."/>
            <person name="Xuan P."/>
            <person name="Del Fabbro C."/>
            <person name="Aramini V."/>
            <person name="Copetti D."/>
            <person name="Gonzalez S."/>
            <person name="Horner D.S."/>
            <person name="Falchi R."/>
            <person name="Lucas S."/>
            <person name="Mica E."/>
            <person name="Maldonado J."/>
            <person name="Lazzari B."/>
            <person name="Bielenberg D."/>
            <person name="Pirona R."/>
            <person name="Miculan M."/>
            <person name="Barakat A."/>
            <person name="Testolin R."/>
            <person name="Stella A."/>
            <person name="Tartarini S."/>
            <person name="Tonutti P."/>
            <person name="Arus P."/>
            <person name="Orellana A."/>
            <person name="Wells C."/>
            <person name="Main D."/>
            <person name="Vizzotto G."/>
            <person name="Silva H."/>
            <person name="Salamini F."/>
            <person name="Schmutz J."/>
            <person name="Morgante M."/>
            <person name="Rokhsar D.S."/>
        </authorList>
    </citation>
    <scope>NUCLEOTIDE SEQUENCE [LARGE SCALE GENOMIC DNA]</scope>
    <source>
        <strain evidence="2">cv. Nemared</strain>
    </source>
</reference>
<evidence type="ECO:0000313" key="1">
    <source>
        <dbReference type="EMBL" id="ONH99992.1"/>
    </source>
</evidence>
<dbReference type="Proteomes" id="UP000006882">
    <property type="component" value="Chromosome G6"/>
</dbReference>
<protein>
    <recommendedName>
        <fullName evidence="3">DDE Tnp4 domain-containing protein</fullName>
    </recommendedName>
</protein>